<dbReference type="RefSeq" id="WP_226176020.1">
    <property type="nucleotide sequence ID" value="NZ_JAJADR010000003.1"/>
</dbReference>
<dbReference type="InterPro" id="IPR014436">
    <property type="entry name" value="Extradiol_dOase_DODA"/>
</dbReference>
<dbReference type="Proteomes" id="UP001165296">
    <property type="component" value="Unassembled WGS sequence"/>
</dbReference>
<keyword evidence="5 7" id="KW-0560">Oxidoreductase</keyword>
<keyword evidence="3" id="KW-0479">Metal-binding</keyword>
<keyword evidence="8" id="KW-1185">Reference proteome</keyword>
<dbReference type="EC" id="1.13.11.29" evidence="7"/>
<comment type="similarity">
    <text evidence="2">Belongs to the DODA-type extradiol aromatic ring-opening dioxygenase family.</text>
</comment>
<evidence type="ECO:0000259" key="6">
    <source>
        <dbReference type="Pfam" id="PF02900"/>
    </source>
</evidence>
<evidence type="ECO:0000313" key="7">
    <source>
        <dbReference type="EMBL" id="MCB2408719.1"/>
    </source>
</evidence>
<name>A0ABS8ARJ6_9BACT</name>
<evidence type="ECO:0000256" key="1">
    <source>
        <dbReference type="ARBA" id="ARBA00001947"/>
    </source>
</evidence>
<dbReference type="InterPro" id="IPR004183">
    <property type="entry name" value="Xdiol_dOase_suB"/>
</dbReference>
<sequence>MNLHDIHKTATSFSKTERMPVLFVGHGSPMNALEDNAFTRRMKQLGREIRQRQTPNAILVVSAHWLTRGTLAGINEKPETIHDFGGFPQELFAMQYPAPGAPDFARSIIEHVADVHGSDEWGLDHGTWTVLHHLFPEATIPVFQLSLDVTKSMQQHFDLARQLQFLRERGVLIIGSGNIVHNLRQSMPKLMQGDATPYDWATEFDEWVKVKIDQRDFASLVNYQQAGGSSAQLSVPTTDHYLPVLYSLGLADKDENIVHTFEEVSYGGLSMRTFMAG</sequence>
<proteinExistence type="inferred from homology"/>
<evidence type="ECO:0000256" key="4">
    <source>
        <dbReference type="ARBA" id="ARBA00022833"/>
    </source>
</evidence>
<evidence type="ECO:0000313" key="8">
    <source>
        <dbReference type="Proteomes" id="UP001165296"/>
    </source>
</evidence>
<dbReference type="NCBIfam" id="NF007914">
    <property type="entry name" value="PRK10628.1"/>
    <property type="match status" value="1"/>
</dbReference>
<dbReference type="PANTHER" id="PTHR30096:SF0">
    <property type="entry name" value="4,5-DOPA DIOXYGENASE EXTRADIOL-LIKE PROTEIN"/>
    <property type="match status" value="1"/>
</dbReference>
<evidence type="ECO:0000256" key="5">
    <source>
        <dbReference type="ARBA" id="ARBA00023002"/>
    </source>
</evidence>
<dbReference type="EMBL" id="JAJADR010000003">
    <property type="protein sequence ID" value="MCB2408719.1"/>
    <property type="molecule type" value="Genomic_DNA"/>
</dbReference>
<feature type="domain" description="Extradiol ring-cleavage dioxygenase class III enzyme subunit B" evidence="6">
    <location>
        <begin position="26"/>
        <end position="257"/>
    </location>
</feature>
<reference evidence="7" key="1">
    <citation type="submission" date="2021-10" db="EMBL/GenBank/DDBJ databases">
        <authorList>
            <person name="Dean J.D."/>
            <person name="Kim M.K."/>
            <person name="Newey C.N."/>
            <person name="Stoker T.S."/>
            <person name="Thompson D.W."/>
            <person name="Grose J.H."/>
        </authorList>
    </citation>
    <scope>NUCLEOTIDE SEQUENCE</scope>
    <source>
        <strain evidence="7">BT178</strain>
    </source>
</reference>
<keyword evidence="4" id="KW-0862">Zinc</keyword>
<comment type="cofactor">
    <cofactor evidence="1">
        <name>Zn(2+)</name>
        <dbReference type="ChEBI" id="CHEBI:29105"/>
    </cofactor>
</comment>
<dbReference type="Pfam" id="PF02900">
    <property type="entry name" value="LigB"/>
    <property type="match status" value="1"/>
</dbReference>
<organism evidence="7 8">
    <name type="scientific">Hymenobacter lucidus</name>
    <dbReference type="NCBI Taxonomy" id="2880930"/>
    <lineage>
        <taxon>Bacteria</taxon>
        <taxon>Pseudomonadati</taxon>
        <taxon>Bacteroidota</taxon>
        <taxon>Cytophagia</taxon>
        <taxon>Cytophagales</taxon>
        <taxon>Hymenobacteraceae</taxon>
        <taxon>Hymenobacter</taxon>
    </lineage>
</organism>
<dbReference type="Gene3D" id="3.40.830.10">
    <property type="entry name" value="LigB-like"/>
    <property type="match status" value="1"/>
</dbReference>
<dbReference type="CDD" id="cd07363">
    <property type="entry name" value="45_DOPA_Dioxygenase"/>
    <property type="match status" value="1"/>
</dbReference>
<keyword evidence="7" id="KW-0223">Dioxygenase</keyword>
<dbReference type="GO" id="GO:0050297">
    <property type="term" value="F:stizolobate synthase activity"/>
    <property type="evidence" value="ECO:0007669"/>
    <property type="project" value="UniProtKB-EC"/>
</dbReference>
<evidence type="ECO:0000256" key="2">
    <source>
        <dbReference type="ARBA" id="ARBA00007581"/>
    </source>
</evidence>
<comment type="caution">
    <text evidence="7">The sequence shown here is derived from an EMBL/GenBank/DDBJ whole genome shotgun (WGS) entry which is preliminary data.</text>
</comment>
<accession>A0ABS8ARJ6</accession>
<protein>
    <submittedName>
        <fullName evidence="7">4,5-DOPA dioxygenase extradiol</fullName>
        <ecNumber evidence="7">1.13.11.29</ecNumber>
    </submittedName>
</protein>
<gene>
    <name evidence="7" type="primary">ygiD</name>
    <name evidence="7" type="ORF">LGH74_12090</name>
</gene>
<dbReference type="PANTHER" id="PTHR30096">
    <property type="entry name" value="4,5-DOPA DIOXYGENASE EXTRADIOL-LIKE PROTEIN"/>
    <property type="match status" value="1"/>
</dbReference>
<dbReference type="SUPFAM" id="SSF53213">
    <property type="entry name" value="LigB-like"/>
    <property type="match status" value="1"/>
</dbReference>
<evidence type="ECO:0000256" key="3">
    <source>
        <dbReference type="ARBA" id="ARBA00022723"/>
    </source>
</evidence>
<dbReference type="PIRSF" id="PIRSF006157">
    <property type="entry name" value="Doxgns_DODA"/>
    <property type="match status" value="1"/>
</dbReference>